<dbReference type="GO" id="GO:0031415">
    <property type="term" value="C:NatA complex"/>
    <property type="evidence" value="ECO:0007669"/>
    <property type="project" value="TreeGrafter"/>
</dbReference>
<dbReference type="Gene3D" id="3.40.630.30">
    <property type="match status" value="1"/>
</dbReference>
<dbReference type="PANTHER" id="PTHR42919">
    <property type="entry name" value="N-ALPHA-ACETYLTRANSFERASE"/>
    <property type="match status" value="1"/>
</dbReference>
<evidence type="ECO:0000259" key="3">
    <source>
        <dbReference type="PROSITE" id="PS51186"/>
    </source>
</evidence>
<organism evidence="4 5">
    <name type="scientific">Cymbomonas tetramitiformis</name>
    <dbReference type="NCBI Taxonomy" id="36881"/>
    <lineage>
        <taxon>Eukaryota</taxon>
        <taxon>Viridiplantae</taxon>
        <taxon>Chlorophyta</taxon>
        <taxon>Pyramimonadophyceae</taxon>
        <taxon>Pyramimonadales</taxon>
        <taxon>Pyramimonadaceae</taxon>
        <taxon>Cymbomonas</taxon>
    </lineage>
</organism>
<name>A0AAE0F0Q1_9CHLO</name>
<gene>
    <name evidence="4" type="ORF">CYMTET_42733</name>
</gene>
<feature type="domain" description="N-acetyltransferase" evidence="3">
    <location>
        <begin position="10"/>
        <end position="153"/>
    </location>
</feature>
<dbReference type="AlphaFoldDB" id="A0AAE0F0Q1"/>
<dbReference type="PROSITE" id="PS51186">
    <property type="entry name" value="GNAT"/>
    <property type="match status" value="1"/>
</dbReference>
<dbReference type="InterPro" id="IPR016181">
    <property type="entry name" value="Acyl_CoA_acyltransferase"/>
</dbReference>
<evidence type="ECO:0000313" key="5">
    <source>
        <dbReference type="Proteomes" id="UP001190700"/>
    </source>
</evidence>
<dbReference type="Pfam" id="PF00583">
    <property type="entry name" value="Acetyltransf_1"/>
    <property type="match status" value="1"/>
</dbReference>
<proteinExistence type="predicted"/>
<dbReference type="Proteomes" id="UP001190700">
    <property type="component" value="Unassembled WGS sequence"/>
</dbReference>
<accession>A0AAE0F0Q1</accession>
<dbReference type="CDD" id="cd04301">
    <property type="entry name" value="NAT_SF"/>
    <property type="match status" value="1"/>
</dbReference>
<keyword evidence="2" id="KW-0012">Acyltransferase</keyword>
<dbReference type="SUPFAM" id="SSF55729">
    <property type="entry name" value="Acyl-CoA N-acyltransferases (Nat)"/>
    <property type="match status" value="1"/>
</dbReference>
<comment type="caution">
    <text evidence="4">The sequence shown here is derived from an EMBL/GenBank/DDBJ whole genome shotgun (WGS) entry which is preliminary data.</text>
</comment>
<evidence type="ECO:0000256" key="1">
    <source>
        <dbReference type="ARBA" id="ARBA00022679"/>
    </source>
</evidence>
<keyword evidence="1" id="KW-0808">Transferase</keyword>
<evidence type="ECO:0000313" key="4">
    <source>
        <dbReference type="EMBL" id="KAK3247776.1"/>
    </source>
</evidence>
<dbReference type="EMBL" id="LGRX02028671">
    <property type="protein sequence ID" value="KAK3247776.1"/>
    <property type="molecule type" value="Genomic_DNA"/>
</dbReference>
<dbReference type="InterPro" id="IPR051556">
    <property type="entry name" value="N-term/lysine_N-AcTrnsfr"/>
</dbReference>
<dbReference type="InterPro" id="IPR000182">
    <property type="entry name" value="GNAT_dom"/>
</dbReference>
<reference evidence="4 5" key="1">
    <citation type="journal article" date="2015" name="Genome Biol. Evol.">
        <title>Comparative Genomics of a Bacterivorous Green Alga Reveals Evolutionary Causalities and Consequences of Phago-Mixotrophic Mode of Nutrition.</title>
        <authorList>
            <person name="Burns J.A."/>
            <person name="Paasch A."/>
            <person name="Narechania A."/>
            <person name="Kim E."/>
        </authorList>
    </citation>
    <scope>NUCLEOTIDE SEQUENCE [LARGE SCALE GENOMIC DNA]</scope>
    <source>
        <strain evidence="4 5">PLY_AMNH</strain>
    </source>
</reference>
<keyword evidence="5" id="KW-1185">Reference proteome</keyword>
<dbReference type="GO" id="GO:0007064">
    <property type="term" value="P:mitotic sister chromatid cohesion"/>
    <property type="evidence" value="ECO:0007669"/>
    <property type="project" value="TreeGrafter"/>
</dbReference>
<dbReference type="GO" id="GO:0016747">
    <property type="term" value="F:acyltransferase activity, transferring groups other than amino-acyl groups"/>
    <property type="evidence" value="ECO:0007669"/>
    <property type="project" value="InterPro"/>
</dbReference>
<protein>
    <recommendedName>
        <fullName evidence="3">N-acetyltransferase domain-containing protein</fullName>
    </recommendedName>
</protein>
<dbReference type="PANTHER" id="PTHR42919:SF8">
    <property type="entry name" value="N-ALPHA-ACETYLTRANSFERASE 50"/>
    <property type="match status" value="1"/>
</dbReference>
<sequence>MAVEKKLSPLAISLLQPSDKNVNVLKKIHSQIFSSSYQEKFFTDSLECLPFTSMALYSDFAVAAICCRLEKLPSGKSTLYISTLGVLSPYRGRGIGKKLLANVMKLAKEDQKIDEVYFHVPVNNAEATGFLKSCGFAVEGHRETIQGYTDNCDPVDCHVYVQSVSDWVAPEGVEIEEI</sequence>
<evidence type="ECO:0000256" key="2">
    <source>
        <dbReference type="ARBA" id="ARBA00023315"/>
    </source>
</evidence>